<dbReference type="PANTHER" id="PTHR33070">
    <property type="entry name" value="OS06G0725500 PROTEIN"/>
    <property type="match status" value="1"/>
</dbReference>
<evidence type="ECO:0000313" key="1">
    <source>
        <dbReference type="EMBL" id="KAH7567034.1"/>
    </source>
</evidence>
<dbReference type="PANTHER" id="PTHR33070:SF115">
    <property type="entry name" value="T23E18.15"/>
    <property type="match status" value="1"/>
</dbReference>
<accession>A0ABQ8HRM4</accession>
<name>A0ABQ8HRM4_9ROSI</name>
<gene>
    <name evidence="1" type="ORF">JRO89_XS07G0009000</name>
</gene>
<proteinExistence type="predicted"/>
<protein>
    <submittedName>
        <fullName evidence="1">Uncharacterized protein</fullName>
    </submittedName>
</protein>
<keyword evidence="2" id="KW-1185">Reference proteome</keyword>
<reference evidence="1 2" key="1">
    <citation type="submission" date="2021-02" db="EMBL/GenBank/DDBJ databases">
        <title>Plant Genome Project.</title>
        <authorList>
            <person name="Zhang R.-G."/>
        </authorList>
    </citation>
    <scope>NUCLEOTIDE SEQUENCE [LARGE SCALE GENOMIC DNA]</scope>
    <source>
        <tissue evidence="1">Leaves</tissue>
    </source>
</reference>
<sequence length="214" mass="24076">MFVQSVCHPELILLTSSVEDQLNRLSTSQATSSSSFSSSVCQKLGGLRDLYENVDDLLQLPLTQQALSHEQHRKKVEEILDGSLRLVDVCGTTRDLFSQIKECVQELESFVRRKRGDGSNLADQKLGGFKELYIRIDNLLQLPLTQQAISPERHGKWAEDDLDGSLRLLDMCGTTTRDVFSQMKECVQKLESSLRRRKGGEPSLKNDIGAYMIS</sequence>
<comment type="caution">
    <text evidence="1">The sequence shown here is derived from an EMBL/GenBank/DDBJ whole genome shotgun (WGS) entry which is preliminary data.</text>
</comment>
<dbReference type="EMBL" id="JAFEMO010000007">
    <property type="protein sequence ID" value="KAH7567034.1"/>
    <property type="molecule type" value="Genomic_DNA"/>
</dbReference>
<dbReference type="InterPro" id="IPR004320">
    <property type="entry name" value="BPS1_pln"/>
</dbReference>
<organism evidence="1 2">
    <name type="scientific">Xanthoceras sorbifolium</name>
    <dbReference type="NCBI Taxonomy" id="99658"/>
    <lineage>
        <taxon>Eukaryota</taxon>
        <taxon>Viridiplantae</taxon>
        <taxon>Streptophyta</taxon>
        <taxon>Embryophyta</taxon>
        <taxon>Tracheophyta</taxon>
        <taxon>Spermatophyta</taxon>
        <taxon>Magnoliopsida</taxon>
        <taxon>eudicotyledons</taxon>
        <taxon>Gunneridae</taxon>
        <taxon>Pentapetalae</taxon>
        <taxon>rosids</taxon>
        <taxon>malvids</taxon>
        <taxon>Sapindales</taxon>
        <taxon>Sapindaceae</taxon>
        <taxon>Xanthoceroideae</taxon>
        <taxon>Xanthoceras</taxon>
    </lineage>
</organism>
<dbReference type="Proteomes" id="UP000827721">
    <property type="component" value="Unassembled WGS sequence"/>
</dbReference>
<dbReference type="Pfam" id="PF03087">
    <property type="entry name" value="BPS1"/>
    <property type="match status" value="2"/>
</dbReference>
<evidence type="ECO:0000313" key="2">
    <source>
        <dbReference type="Proteomes" id="UP000827721"/>
    </source>
</evidence>